<feature type="chain" id="PRO_5026074163" description="Transferrin-like domain-containing protein" evidence="1">
    <location>
        <begin position="24"/>
        <end position="304"/>
    </location>
</feature>
<feature type="signal peptide" evidence="1">
    <location>
        <begin position="1"/>
        <end position="23"/>
    </location>
</feature>
<dbReference type="PANTHER" id="PTHR11485">
    <property type="entry name" value="TRANSFERRIN"/>
    <property type="match status" value="1"/>
</dbReference>
<dbReference type="AlphaFoldDB" id="A0A6I8UX27"/>
<keyword evidence="3" id="KW-1185">Reference proteome</keyword>
<dbReference type="Gene3D" id="3.40.190.10">
    <property type="entry name" value="Periplasmic binding protein-like II"/>
    <property type="match status" value="1"/>
</dbReference>
<name>A0A6I8UX27_DROPS</name>
<evidence type="ECO:0000256" key="1">
    <source>
        <dbReference type="SAM" id="SignalP"/>
    </source>
</evidence>
<dbReference type="Proteomes" id="UP000001819">
    <property type="component" value="Chromosome 4"/>
</dbReference>
<dbReference type="SMART" id="SM00094">
    <property type="entry name" value="TR_FER"/>
    <property type="match status" value="1"/>
</dbReference>
<accession>A0A6I8UX27</accession>
<organism evidence="3 4">
    <name type="scientific">Drosophila pseudoobscura pseudoobscura</name>
    <name type="common">Fruit fly</name>
    <dbReference type="NCBI Taxonomy" id="46245"/>
    <lineage>
        <taxon>Eukaryota</taxon>
        <taxon>Metazoa</taxon>
        <taxon>Ecdysozoa</taxon>
        <taxon>Arthropoda</taxon>
        <taxon>Hexapoda</taxon>
        <taxon>Insecta</taxon>
        <taxon>Pterygota</taxon>
        <taxon>Neoptera</taxon>
        <taxon>Endopterygota</taxon>
        <taxon>Diptera</taxon>
        <taxon>Brachycera</taxon>
        <taxon>Muscomorpha</taxon>
        <taxon>Ephydroidea</taxon>
        <taxon>Drosophilidae</taxon>
        <taxon>Drosophila</taxon>
        <taxon>Sophophora</taxon>
    </lineage>
</organism>
<sequence length="304" mass="34407">MISPLVALCLVGGILLEAHLSSGARRAAQYTLCTFDSISYDKCLAVVKAAREANRTSPLHCVSRENRTECLETVKDEDNHYVVLDQHDYMAAREAGLRPIIFARVERKNFIIAVAPRNISLIEYNEASLNVDTDDERAFHSALAFNALRGRNVCPDTPSISQRRSIRILNSDQYKPFADSEDILLCPFATYAETNSFAFCNYDAGLQNAVFVYKQRGFPRRKVRELRRSLLDLLNNFNGKRFFNFFDTFKGVNDVIFKNNTIGFDVKPSYVNGIDENIFGELHCNQADHKDNPGQLGDDLETNN</sequence>
<dbReference type="InParanoid" id="A0A6I8UX27"/>
<dbReference type="SUPFAM" id="SSF53850">
    <property type="entry name" value="Periplasmic binding protein-like II"/>
    <property type="match status" value="1"/>
</dbReference>
<dbReference type="PROSITE" id="PS51408">
    <property type="entry name" value="TRANSFERRIN_LIKE_4"/>
    <property type="match status" value="1"/>
</dbReference>
<dbReference type="GO" id="GO:0005785">
    <property type="term" value="C:signal recognition particle receptor complex"/>
    <property type="evidence" value="ECO:0007669"/>
    <property type="project" value="TreeGrafter"/>
</dbReference>
<keyword evidence="1" id="KW-0732">Signal</keyword>
<evidence type="ECO:0000313" key="4">
    <source>
        <dbReference type="RefSeq" id="XP_002132389.2"/>
    </source>
</evidence>
<reference evidence="4" key="1">
    <citation type="submission" date="2025-08" db="UniProtKB">
        <authorList>
            <consortium name="RefSeq"/>
        </authorList>
    </citation>
    <scope>IDENTIFICATION</scope>
    <source>
        <strain evidence="4">MV-25-SWS-2005</strain>
        <tissue evidence="4">Whole body</tissue>
    </source>
</reference>
<dbReference type="RefSeq" id="XP_002132389.2">
    <property type="nucleotide sequence ID" value="XM_002132353.3"/>
</dbReference>
<dbReference type="KEGG" id="dpo:6903512"/>
<proteinExistence type="predicted"/>
<gene>
    <name evidence="4" type="primary">LOC6903512</name>
</gene>
<protein>
    <recommendedName>
        <fullName evidence="2">Transferrin-like domain-containing protein</fullName>
    </recommendedName>
</protein>
<feature type="domain" description="Transferrin-like" evidence="2">
    <location>
        <begin position="30"/>
        <end position="284"/>
    </location>
</feature>
<evidence type="ECO:0000313" key="3">
    <source>
        <dbReference type="Proteomes" id="UP000001819"/>
    </source>
</evidence>
<dbReference type="PANTHER" id="PTHR11485:SF34">
    <property type="entry name" value="SIGNAL RECOGNITION PARTICLE RECEPTOR SUBUNIT BETA"/>
    <property type="match status" value="1"/>
</dbReference>
<dbReference type="InterPro" id="IPR001156">
    <property type="entry name" value="Transferrin-like_dom"/>
</dbReference>
<dbReference type="GO" id="GO:0045047">
    <property type="term" value="P:protein targeting to ER"/>
    <property type="evidence" value="ECO:0007669"/>
    <property type="project" value="TreeGrafter"/>
</dbReference>
<evidence type="ECO:0000259" key="2">
    <source>
        <dbReference type="PROSITE" id="PS51408"/>
    </source>
</evidence>